<feature type="domain" description="AMP-binding enzyme C-terminal" evidence="5">
    <location>
        <begin position="448"/>
        <end position="528"/>
    </location>
</feature>
<dbReference type="AlphaFoldDB" id="A0A2B7XI56"/>
<dbReference type="GO" id="GO:0016405">
    <property type="term" value="F:CoA-ligase activity"/>
    <property type="evidence" value="ECO:0007669"/>
    <property type="project" value="TreeGrafter"/>
</dbReference>
<dbReference type="Gene3D" id="3.30.300.30">
    <property type="match status" value="1"/>
</dbReference>
<dbReference type="InterPro" id="IPR000873">
    <property type="entry name" value="AMP-dep_synth/lig_dom"/>
</dbReference>
<dbReference type="Gene3D" id="3.40.50.12780">
    <property type="entry name" value="N-terminal domain of ligase-like"/>
    <property type="match status" value="1"/>
</dbReference>
<reference evidence="6 7" key="1">
    <citation type="submission" date="2017-10" db="EMBL/GenBank/DDBJ databases">
        <title>Comparative genomics in systemic dimorphic fungi from Ajellomycetaceae.</title>
        <authorList>
            <person name="Munoz J.F."/>
            <person name="Mcewen J.G."/>
            <person name="Clay O.K."/>
            <person name="Cuomo C.A."/>
        </authorList>
    </citation>
    <scope>NUCLEOTIDE SEQUENCE [LARGE SCALE GENOMIC DNA]</scope>
    <source>
        <strain evidence="6 7">UAMH7299</strain>
    </source>
</reference>
<keyword evidence="2" id="KW-0436">Ligase</keyword>
<dbReference type="CDD" id="cd05911">
    <property type="entry name" value="Firefly_Luc_like"/>
    <property type="match status" value="1"/>
</dbReference>
<dbReference type="Proteomes" id="UP000224634">
    <property type="component" value="Unassembled WGS sequence"/>
</dbReference>
<comment type="similarity">
    <text evidence="1">Belongs to the ATP-dependent AMP-binding enzyme family.</text>
</comment>
<evidence type="ECO:0000256" key="3">
    <source>
        <dbReference type="SAM" id="Phobius"/>
    </source>
</evidence>
<dbReference type="STRING" id="1447883.A0A2B7XI56"/>
<evidence type="ECO:0000259" key="4">
    <source>
        <dbReference type="Pfam" id="PF00501"/>
    </source>
</evidence>
<feature type="domain" description="AMP-dependent synthetase/ligase" evidence="4">
    <location>
        <begin position="19"/>
        <end position="396"/>
    </location>
</feature>
<dbReference type="PROSITE" id="PS00455">
    <property type="entry name" value="AMP_BINDING"/>
    <property type="match status" value="1"/>
</dbReference>
<dbReference type="Pfam" id="PF00501">
    <property type="entry name" value="AMP-binding"/>
    <property type="match status" value="1"/>
</dbReference>
<keyword evidence="3" id="KW-1133">Transmembrane helix</keyword>
<evidence type="ECO:0000313" key="6">
    <source>
        <dbReference type="EMBL" id="PGH08308.1"/>
    </source>
</evidence>
<dbReference type="OrthoDB" id="6509636at2759"/>
<dbReference type="Pfam" id="PF13193">
    <property type="entry name" value="AMP-binding_C"/>
    <property type="match status" value="1"/>
</dbReference>
<comment type="caution">
    <text evidence="6">The sequence shown here is derived from an EMBL/GenBank/DDBJ whole genome shotgun (WGS) entry which is preliminary data.</text>
</comment>
<proteinExistence type="inferred from homology"/>
<dbReference type="InterPro" id="IPR042099">
    <property type="entry name" value="ANL_N_sf"/>
</dbReference>
<dbReference type="SUPFAM" id="SSF56801">
    <property type="entry name" value="Acetyl-CoA synthetase-like"/>
    <property type="match status" value="1"/>
</dbReference>
<accession>A0A2B7XI56</accession>
<protein>
    <recommendedName>
        <fullName evidence="8">Phenylacetyl-CoA ligase</fullName>
    </recommendedName>
</protein>
<evidence type="ECO:0000313" key="7">
    <source>
        <dbReference type="Proteomes" id="UP000224634"/>
    </source>
</evidence>
<name>A0A2B7XI56_POLH7</name>
<dbReference type="PANTHER" id="PTHR24096">
    <property type="entry name" value="LONG-CHAIN-FATTY-ACID--COA LIGASE"/>
    <property type="match status" value="1"/>
</dbReference>
<dbReference type="InterPro" id="IPR045851">
    <property type="entry name" value="AMP-bd_C_sf"/>
</dbReference>
<evidence type="ECO:0000256" key="2">
    <source>
        <dbReference type="ARBA" id="ARBA00022598"/>
    </source>
</evidence>
<dbReference type="EMBL" id="PDNA01000161">
    <property type="protein sequence ID" value="PGH08308.1"/>
    <property type="molecule type" value="Genomic_DNA"/>
</dbReference>
<sequence>MTVTIAPAVPSGDIWDLLFERSERPFPQDQVIFQSAETGARRTYEEVRQRAERFAHALSSLWQWQRGDVLAVMAPNDIDTPSVIWGCHYVGGIVAPANPTLSAVELQKQLSSSQARGLVVHPQCLPAAREAVRLAGLAPEHLLVLREDEGTAGHQVITIDQFMASAPPPAAVQTLRQPAVDPAKDVAYLVYSSGTTGQPKGVMISHRNVVAAVVLQSAVDGGHMDWRKDRTLAVLPIYHIYGLICLVHLPMYLGTTTVFMAKFQLDSFCRLIQEHSIMHAYVAPPVVLHLAKNNQVDNYNLGSLRMLTSGGAPLAATLITELYQLRRLPVRQAYGLSETTSVFHIQRWDSWQSGMGSNGPPLPGLEARIVVDDAHTANEREEGELWVRGPTVFPGYRDDPELTVECLTTDGWFKTGDVGYEDQQGNFFITDRIKDMIKFKGYQVAPAELENVLLRHSAVDDAAVIGVMNPDLASEVPLAYIVLKQGQTEDETTAHQILDLVKECTAHYKHLRGGIIWTKQLPRSPSGKIMKRELRDRAATVDRGRHIAAMEYTRYTARLAKL</sequence>
<keyword evidence="7" id="KW-1185">Reference proteome</keyword>
<evidence type="ECO:0000259" key="5">
    <source>
        <dbReference type="Pfam" id="PF13193"/>
    </source>
</evidence>
<keyword evidence="3" id="KW-0812">Transmembrane</keyword>
<organism evidence="6 7">
    <name type="scientific">Polytolypa hystricis (strain UAMH7299)</name>
    <dbReference type="NCBI Taxonomy" id="1447883"/>
    <lineage>
        <taxon>Eukaryota</taxon>
        <taxon>Fungi</taxon>
        <taxon>Dikarya</taxon>
        <taxon>Ascomycota</taxon>
        <taxon>Pezizomycotina</taxon>
        <taxon>Eurotiomycetes</taxon>
        <taxon>Eurotiomycetidae</taxon>
        <taxon>Onygenales</taxon>
        <taxon>Onygenales incertae sedis</taxon>
        <taxon>Polytolypa</taxon>
    </lineage>
</organism>
<gene>
    <name evidence="6" type="ORF">AJ80_07904</name>
</gene>
<evidence type="ECO:0008006" key="8">
    <source>
        <dbReference type="Google" id="ProtNLM"/>
    </source>
</evidence>
<keyword evidence="3" id="KW-0472">Membrane</keyword>
<dbReference type="InterPro" id="IPR025110">
    <property type="entry name" value="AMP-bd_C"/>
</dbReference>
<dbReference type="InterPro" id="IPR020845">
    <property type="entry name" value="AMP-binding_CS"/>
</dbReference>
<evidence type="ECO:0000256" key="1">
    <source>
        <dbReference type="ARBA" id="ARBA00006432"/>
    </source>
</evidence>
<dbReference type="PANTHER" id="PTHR24096:SF149">
    <property type="entry name" value="AMP-BINDING DOMAIN-CONTAINING PROTEIN-RELATED"/>
    <property type="match status" value="1"/>
</dbReference>
<feature type="transmembrane region" description="Helical" evidence="3">
    <location>
        <begin position="232"/>
        <end position="253"/>
    </location>
</feature>